<accession>A0A1Z5TUC7</accession>
<dbReference type="PANTHER" id="PTHR42077:SF1">
    <property type="entry name" value="YALI0F30239P"/>
    <property type="match status" value="1"/>
</dbReference>
<sequence>MAGLSSLIPLLILFVVIGIGAYIGYGIYQWSNELGERANKKMEKKHMSFTKDGGLRVGVKEQSNESYTDKTQNVLVNVWNHTSFPNYKSRLGWNNTQADDSNAGTGKAS</sequence>
<keyword evidence="1" id="KW-0812">Transmembrane</keyword>
<evidence type="ECO:0000313" key="3">
    <source>
        <dbReference type="Proteomes" id="UP000194280"/>
    </source>
</evidence>
<keyword evidence="1" id="KW-0472">Membrane</keyword>
<keyword evidence="3" id="KW-1185">Reference proteome</keyword>
<evidence type="ECO:0000313" key="2">
    <source>
        <dbReference type="EMBL" id="OTA39634.1"/>
    </source>
</evidence>
<protein>
    <submittedName>
        <fullName evidence="2">Uncharacterized protein</fullName>
    </submittedName>
</protein>
<reference evidence="2 3" key="1">
    <citation type="submission" date="2017-01" db="EMBL/GenBank/DDBJ databases">
        <title>The recent genome duplication of the halophilic yeast Hortaea werneckii: insights from long-read sequencing.</title>
        <authorList>
            <person name="Sinha S."/>
            <person name="Flibotte S."/>
            <person name="Neira M."/>
            <person name="Lenassi M."/>
            <person name="Gostincar C."/>
            <person name="Stajich J.E."/>
            <person name="Nislow C.E."/>
        </authorList>
    </citation>
    <scope>NUCLEOTIDE SEQUENCE [LARGE SCALE GENOMIC DNA]</scope>
    <source>
        <strain evidence="2 3">EXF-2000</strain>
    </source>
</reference>
<keyword evidence="1" id="KW-1133">Transmembrane helix</keyword>
<evidence type="ECO:0000256" key="1">
    <source>
        <dbReference type="SAM" id="Phobius"/>
    </source>
</evidence>
<dbReference type="Proteomes" id="UP000194280">
    <property type="component" value="Unassembled WGS sequence"/>
</dbReference>
<dbReference type="VEuPathDB" id="FungiDB:BTJ68_00454"/>
<name>A0A1Z5TUC7_HORWE</name>
<feature type="transmembrane region" description="Helical" evidence="1">
    <location>
        <begin position="6"/>
        <end position="28"/>
    </location>
</feature>
<gene>
    <name evidence="2" type="ORF">BTJ68_00454</name>
</gene>
<proteinExistence type="predicted"/>
<dbReference type="PANTHER" id="PTHR42077">
    <property type="entry name" value="YALI0F30239P"/>
    <property type="match status" value="1"/>
</dbReference>
<dbReference type="OrthoDB" id="4083871at2759"/>
<dbReference type="InParanoid" id="A0A1Z5TUC7"/>
<dbReference type="EMBL" id="MUNK01000002">
    <property type="protein sequence ID" value="OTA39634.1"/>
    <property type="molecule type" value="Genomic_DNA"/>
</dbReference>
<organism evidence="2 3">
    <name type="scientific">Hortaea werneckii EXF-2000</name>
    <dbReference type="NCBI Taxonomy" id="1157616"/>
    <lineage>
        <taxon>Eukaryota</taxon>
        <taxon>Fungi</taxon>
        <taxon>Dikarya</taxon>
        <taxon>Ascomycota</taxon>
        <taxon>Pezizomycotina</taxon>
        <taxon>Dothideomycetes</taxon>
        <taxon>Dothideomycetidae</taxon>
        <taxon>Mycosphaerellales</taxon>
        <taxon>Teratosphaeriaceae</taxon>
        <taxon>Hortaea</taxon>
    </lineage>
</organism>
<comment type="caution">
    <text evidence="2">The sequence shown here is derived from an EMBL/GenBank/DDBJ whole genome shotgun (WGS) entry which is preliminary data.</text>
</comment>
<dbReference type="AlphaFoldDB" id="A0A1Z5TUC7"/>